<evidence type="ECO:0000259" key="1">
    <source>
        <dbReference type="Pfam" id="PF05117"/>
    </source>
</evidence>
<proteinExistence type="predicted"/>
<feature type="domain" description="DUF695" evidence="1">
    <location>
        <begin position="6"/>
        <end position="127"/>
    </location>
</feature>
<evidence type="ECO:0000313" key="3">
    <source>
        <dbReference type="Proteomes" id="UP000290191"/>
    </source>
</evidence>
<protein>
    <recommendedName>
        <fullName evidence="1">DUF695 domain-containing protein</fullName>
    </recommendedName>
</protein>
<dbReference type="AlphaFoldDB" id="A0A4Q0XVF4"/>
<dbReference type="EMBL" id="PDKO01000014">
    <property type="protein sequence ID" value="RXJ61560.1"/>
    <property type="molecule type" value="Genomic_DNA"/>
</dbReference>
<dbReference type="RefSeq" id="WP_129082849.1">
    <property type="nucleotide sequence ID" value="NZ_CP041070.1"/>
</dbReference>
<evidence type="ECO:0000313" key="2">
    <source>
        <dbReference type="EMBL" id="RXJ61560.1"/>
    </source>
</evidence>
<dbReference type="InterPro" id="IPR016097">
    <property type="entry name" value="DUF695"/>
</dbReference>
<keyword evidence="3" id="KW-1185">Reference proteome</keyword>
<dbReference type="STRING" id="877500.GCA_000935065_03227"/>
<dbReference type="Proteomes" id="UP000290191">
    <property type="component" value="Unassembled WGS sequence"/>
</dbReference>
<comment type="caution">
    <text evidence="2">The sequence shown here is derived from an EMBL/GenBank/DDBJ whole genome shotgun (WGS) entry which is preliminary data.</text>
</comment>
<gene>
    <name evidence="2" type="ORF">CRV06_13310</name>
</gene>
<name>A0A4Q0XVF4_9BACT</name>
<dbReference type="OrthoDB" id="5348086at2"/>
<dbReference type="Pfam" id="PF05117">
    <property type="entry name" value="DUF695"/>
    <property type="match status" value="1"/>
</dbReference>
<sequence>MEEKWYLENTGNLNQILRVRDDIDLPQTIKEFPHLVLIKCEYHVADDIMFPDPACIAFFTAFENNHLESLEEENKVALLAVDICEGTMQFYLYCKDPEQTVYDSIDFLKSNNLYKCDFEIIKDDKGKRLNQII</sequence>
<organism evidence="2 3">
    <name type="scientific">Halarcobacter anaerophilus</name>
    <dbReference type="NCBI Taxonomy" id="877500"/>
    <lineage>
        <taxon>Bacteria</taxon>
        <taxon>Pseudomonadati</taxon>
        <taxon>Campylobacterota</taxon>
        <taxon>Epsilonproteobacteria</taxon>
        <taxon>Campylobacterales</taxon>
        <taxon>Arcobacteraceae</taxon>
        <taxon>Halarcobacter</taxon>
    </lineage>
</organism>
<accession>A0A4Q0XVF4</accession>
<reference evidence="2 3" key="1">
    <citation type="submission" date="2017-10" db="EMBL/GenBank/DDBJ databases">
        <title>Genomics of the genus Arcobacter.</title>
        <authorList>
            <person name="Perez-Cataluna A."/>
            <person name="Figueras M.J."/>
        </authorList>
    </citation>
    <scope>NUCLEOTIDE SEQUENCE [LARGE SCALE GENOMIC DNA]</scope>
    <source>
        <strain evidence="2 3">DSM 24636</strain>
    </source>
</reference>